<dbReference type="EMBL" id="MW427595">
    <property type="protein sequence ID" value="QWW20803.1"/>
    <property type="molecule type" value="Genomic_DNA"/>
</dbReference>
<dbReference type="AlphaFoldDB" id="A0A8F3ADK4"/>
<protein>
    <submittedName>
        <fullName evidence="1">Uncharacterized protein</fullName>
    </submittedName>
</protein>
<accession>A0A8F3ADK4</accession>
<gene>
    <name evidence="1" type="ORF">Xa7_IRBB7.10</name>
</gene>
<evidence type="ECO:0000313" key="1">
    <source>
        <dbReference type="EMBL" id="QWW20803.1"/>
    </source>
</evidence>
<name>A0A8F3ADK4_ORYSI</name>
<organism evidence="1">
    <name type="scientific">Oryza sativa subsp. indica</name>
    <name type="common">Rice</name>
    <dbReference type="NCBI Taxonomy" id="39946"/>
    <lineage>
        <taxon>Eukaryota</taxon>
        <taxon>Viridiplantae</taxon>
        <taxon>Streptophyta</taxon>
        <taxon>Embryophyta</taxon>
        <taxon>Tracheophyta</taxon>
        <taxon>Spermatophyta</taxon>
        <taxon>Magnoliopsida</taxon>
        <taxon>Liliopsida</taxon>
        <taxon>Poales</taxon>
        <taxon>Poaceae</taxon>
        <taxon>BOP clade</taxon>
        <taxon>Oryzoideae</taxon>
        <taxon>Oryzeae</taxon>
        <taxon>Oryzinae</taxon>
        <taxon>Oryza</taxon>
        <taxon>Oryza sativa</taxon>
    </lineage>
</organism>
<sequence>MEAAISARRKKLNLANRQVPPFDLAWRWLRTMGDGGRQQWLCAMVASTGASHEATTAGGDGGFA</sequence>
<proteinExistence type="predicted"/>
<reference evidence="1" key="1">
    <citation type="journal article" date="2021" name="Rice">
        <title>Xa7, a Small Orphan Gene Harboring Promoter Trap for AvrXa7, Leads to the Durable Resistance to Xanthomonas oryzae Pv. oryzae.</title>
        <authorList>
            <person name="Wang C."/>
            <person name="Chen S."/>
            <person name="Feng A."/>
            <person name="Su J."/>
            <person name="Wang W."/>
            <person name="Feng J."/>
            <person name="Chen B."/>
            <person name="Zhang M."/>
            <person name="Yang J."/>
            <person name="Zeng L."/>
            <person name="Zhu X."/>
        </authorList>
    </citation>
    <scope>NUCLEOTIDE SEQUENCE</scope>
</reference>